<organism evidence="1">
    <name type="scientific">marine sediment metagenome</name>
    <dbReference type="NCBI Taxonomy" id="412755"/>
    <lineage>
        <taxon>unclassified sequences</taxon>
        <taxon>metagenomes</taxon>
        <taxon>ecological metagenomes</taxon>
    </lineage>
</organism>
<dbReference type="EMBL" id="BARU01005998">
    <property type="protein sequence ID" value="GAH44034.1"/>
    <property type="molecule type" value="Genomic_DNA"/>
</dbReference>
<protein>
    <submittedName>
        <fullName evidence="1">Uncharacterized protein</fullName>
    </submittedName>
</protein>
<gene>
    <name evidence="1" type="ORF">S03H2_11777</name>
</gene>
<proteinExistence type="predicted"/>
<sequence length="44" mass="5297">MSDEEMSLEEEYRRAVVKLARFMPELIDEMRLLRGAIDRMPRGR</sequence>
<name>X1GR19_9ZZZZ</name>
<reference evidence="1" key="1">
    <citation type="journal article" date="2014" name="Front. Microbiol.">
        <title>High frequency of phylogenetically diverse reductive dehalogenase-homologous genes in deep subseafloor sedimentary metagenomes.</title>
        <authorList>
            <person name="Kawai M."/>
            <person name="Futagami T."/>
            <person name="Toyoda A."/>
            <person name="Takaki Y."/>
            <person name="Nishi S."/>
            <person name="Hori S."/>
            <person name="Arai W."/>
            <person name="Tsubouchi T."/>
            <person name="Morono Y."/>
            <person name="Uchiyama I."/>
            <person name="Ito T."/>
            <person name="Fujiyama A."/>
            <person name="Inagaki F."/>
            <person name="Takami H."/>
        </authorList>
    </citation>
    <scope>NUCLEOTIDE SEQUENCE</scope>
    <source>
        <strain evidence="1">Expedition CK06-06</strain>
    </source>
</reference>
<comment type="caution">
    <text evidence="1">The sequence shown here is derived from an EMBL/GenBank/DDBJ whole genome shotgun (WGS) entry which is preliminary data.</text>
</comment>
<dbReference type="AlphaFoldDB" id="X1GR19"/>
<accession>X1GR19</accession>
<evidence type="ECO:0000313" key="1">
    <source>
        <dbReference type="EMBL" id="GAH44034.1"/>
    </source>
</evidence>